<dbReference type="SUPFAM" id="SSF101744">
    <property type="entry name" value="Rof/RNase P subunit-like"/>
    <property type="match status" value="1"/>
</dbReference>
<dbReference type="Pfam" id="PF01868">
    <property type="entry name" value="RNase_P-MRP_p29"/>
    <property type="match status" value="1"/>
</dbReference>
<reference evidence="4 5" key="1">
    <citation type="submission" date="2019-04" db="EMBL/GenBank/DDBJ databases">
        <title>An improved genome assembly and genetic linkage map for asparagus bean, Vigna unguiculata ssp. sesquipedialis.</title>
        <authorList>
            <person name="Xia Q."/>
            <person name="Zhang R."/>
            <person name="Dong Y."/>
        </authorList>
    </citation>
    <scope>NUCLEOTIDE SEQUENCE [LARGE SCALE GENOMIC DNA]</scope>
    <source>
        <tissue evidence="4">Leaf</tissue>
    </source>
</reference>
<proteinExistence type="inferred from homology"/>
<gene>
    <name evidence="4" type="ORF">DEO72_LG4g2749</name>
</gene>
<dbReference type="InterPro" id="IPR023534">
    <property type="entry name" value="Rof/RNase_P-like"/>
</dbReference>
<dbReference type="InterPro" id="IPR016848">
    <property type="entry name" value="RNase_P/MRP_Rpp29-subunit"/>
</dbReference>
<dbReference type="GO" id="GO:0001682">
    <property type="term" value="P:tRNA 5'-leader removal"/>
    <property type="evidence" value="ECO:0007669"/>
    <property type="project" value="InterPro"/>
</dbReference>
<comment type="subcellular location">
    <subcellularLocation>
        <location evidence="1">Nucleus</location>
    </subcellularLocation>
</comment>
<dbReference type="AlphaFoldDB" id="A0A4D6LTG0"/>
<dbReference type="EMBL" id="CP039348">
    <property type="protein sequence ID" value="QCD91781.1"/>
    <property type="molecule type" value="Genomic_DNA"/>
</dbReference>
<dbReference type="GO" id="GO:0000172">
    <property type="term" value="C:ribonuclease MRP complex"/>
    <property type="evidence" value="ECO:0007669"/>
    <property type="project" value="InterPro"/>
</dbReference>
<dbReference type="GO" id="GO:0005634">
    <property type="term" value="C:nucleus"/>
    <property type="evidence" value="ECO:0007669"/>
    <property type="project" value="UniProtKB-SubCell"/>
</dbReference>
<feature type="compositionally biased region" description="Basic and acidic residues" evidence="3">
    <location>
        <begin position="26"/>
        <end position="40"/>
    </location>
</feature>
<dbReference type="Gene3D" id="2.30.30.210">
    <property type="entry name" value="Ribonuclease P/MRP, subunit p29"/>
    <property type="match status" value="1"/>
</dbReference>
<evidence type="ECO:0000256" key="3">
    <source>
        <dbReference type="SAM" id="MobiDB-lite"/>
    </source>
</evidence>
<dbReference type="Proteomes" id="UP000501690">
    <property type="component" value="Linkage Group LG4"/>
</dbReference>
<dbReference type="PANTHER" id="PTHR13348:SF0">
    <property type="entry name" value="RIBONUCLEASE P PROTEIN SUBUNIT P29"/>
    <property type="match status" value="1"/>
</dbReference>
<organism evidence="4 5">
    <name type="scientific">Vigna unguiculata</name>
    <name type="common">Cowpea</name>
    <dbReference type="NCBI Taxonomy" id="3917"/>
    <lineage>
        <taxon>Eukaryota</taxon>
        <taxon>Viridiplantae</taxon>
        <taxon>Streptophyta</taxon>
        <taxon>Embryophyta</taxon>
        <taxon>Tracheophyta</taxon>
        <taxon>Spermatophyta</taxon>
        <taxon>Magnoliopsida</taxon>
        <taxon>eudicotyledons</taxon>
        <taxon>Gunneridae</taxon>
        <taxon>Pentapetalae</taxon>
        <taxon>rosids</taxon>
        <taxon>fabids</taxon>
        <taxon>Fabales</taxon>
        <taxon>Fabaceae</taxon>
        <taxon>Papilionoideae</taxon>
        <taxon>50 kb inversion clade</taxon>
        <taxon>NPAAA clade</taxon>
        <taxon>indigoferoid/millettioid clade</taxon>
        <taxon>Phaseoleae</taxon>
        <taxon>Vigna</taxon>
    </lineage>
</organism>
<dbReference type="GO" id="GO:0033204">
    <property type="term" value="F:ribonuclease P RNA binding"/>
    <property type="evidence" value="ECO:0007669"/>
    <property type="project" value="InterPro"/>
</dbReference>
<name>A0A4D6LTG0_VIGUN</name>
<dbReference type="GO" id="GO:0006364">
    <property type="term" value="P:rRNA processing"/>
    <property type="evidence" value="ECO:0007669"/>
    <property type="project" value="TreeGrafter"/>
</dbReference>
<dbReference type="InterPro" id="IPR002730">
    <property type="entry name" value="Rpp29/RNP1"/>
</dbReference>
<sequence length="338" mass="38430">MDSDSRKRTLEALERRIAFAKAEVLQKEKKNKKSINEDGKPLVPTDSTSEDPSPHLLHSSSVTPKKGNFSFSGHTNSRENEDGLVYAQLSVPVNGNLLPNSEFSSERRGSIDGILHELLLKGDAAQKYMQGSRNMKIDNSILLDNFVQRRALSSGSQTRALQIHSKRSKKHMSMRQQKKYGSLYLPQEFQKFDIFKPMHEMWKDYVTSLLKSTGKNQLTQCLLGADLHGAFILVVECKITYFTGIHGIMIRETAEAFGIITEDDKFRGNRDWRCMIKVVIPLFPKRVLYLYSKLIAGKSLCMEINLVQERLDCDNDPSTAGNNILALLYQFLMMTEYP</sequence>
<feature type="compositionally biased region" description="Polar residues" evidence="3">
    <location>
        <begin position="58"/>
        <end position="75"/>
    </location>
</feature>
<dbReference type="GO" id="GO:0030677">
    <property type="term" value="C:ribonuclease P complex"/>
    <property type="evidence" value="ECO:0007669"/>
    <property type="project" value="InterPro"/>
</dbReference>
<accession>A0A4D6LTG0</accession>
<evidence type="ECO:0000313" key="5">
    <source>
        <dbReference type="Proteomes" id="UP000501690"/>
    </source>
</evidence>
<evidence type="ECO:0000256" key="1">
    <source>
        <dbReference type="ARBA" id="ARBA00004123"/>
    </source>
</evidence>
<dbReference type="PANTHER" id="PTHR13348">
    <property type="entry name" value="RIBONUCLEASE P SUBUNIT P29"/>
    <property type="match status" value="1"/>
</dbReference>
<dbReference type="InterPro" id="IPR036980">
    <property type="entry name" value="RNase_P/MRP_Rpp29_sf"/>
</dbReference>
<keyword evidence="5" id="KW-1185">Reference proteome</keyword>
<evidence type="ECO:0000313" key="4">
    <source>
        <dbReference type="EMBL" id="QCD91781.1"/>
    </source>
</evidence>
<comment type="similarity">
    <text evidence="2">Belongs to the eukaryotic/archaeal RNase P protein component 1 family.</text>
</comment>
<protein>
    <submittedName>
        <fullName evidence="4">Ribonuclease P protein subunit POP4</fullName>
    </submittedName>
</protein>
<evidence type="ECO:0000256" key="2">
    <source>
        <dbReference type="ARBA" id="ARBA00006181"/>
    </source>
</evidence>
<feature type="region of interest" description="Disordered" evidence="3">
    <location>
        <begin position="26"/>
        <end position="76"/>
    </location>
</feature>